<dbReference type="HOGENOM" id="CLU_034763_1_0_1"/>
<dbReference type="SUPFAM" id="SSF53474">
    <property type="entry name" value="alpha/beta-Hydrolases"/>
    <property type="match status" value="1"/>
</dbReference>
<feature type="domain" description="AB hydrolase-1" evidence="2">
    <location>
        <begin position="97"/>
        <end position="360"/>
    </location>
</feature>
<dbReference type="VEuPathDB" id="FungiDB:PV10_08085"/>
<organism evidence="3 4">
    <name type="scientific">Exophiala mesophila</name>
    <name type="common">Black yeast-like fungus</name>
    <dbReference type="NCBI Taxonomy" id="212818"/>
    <lineage>
        <taxon>Eukaryota</taxon>
        <taxon>Fungi</taxon>
        <taxon>Dikarya</taxon>
        <taxon>Ascomycota</taxon>
        <taxon>Pezizomycotina</taxon>
        <taxon>Eurotiomycetes</taxon>
        <taxon>Chaetothyriomycetidae</taxon>
        <taxon>Chaetothyriales</taxon>
        <taxon>Herpotrichiellaceae</taxon>
        <taxon>Exophiala</taxon>
    </lineage>
</organism>
<keyword evidence="4" id="KW-1185">Reference proteome</keyword>
<gene>
    <name evidence="3" type="ORF">PV10_08085</name>
</gene>
<dbReference type="OMA" id="FCGGDCL"/>
<evidence type="ECO:0000256" key="1">
    <source>
        <dbReference type="SAM" id="SignalP"/>
    </source>
</evidence>
<name>A0A0D1Z3B7_EXOME</name>
<dbReference type="GeneID" id="27325930"/>
<evidence type="ECO:0000259" key="2">
    <source>
        <dbReference type="Pfam" id="PF12697"/>
    </source>
</evidence>
<proteinExistence type="predicted"/>
<reference evidence="3 4" key="1">
    <citation type="submission" date="2015-01" db="EMBL/GenBank/DDBJ databases">
        <title>The Genome Sequence of Exophiala mesophila CBS40295.</title>
        <authorList>
            <consortium name="The Broad Institute Genomics Platform"/>
            <person name="Cuomo C."/>
            <person name="de Hoog S."/>
            <person name="Gorbushina A."/>
            <person name="Stielow B."/>
            <person name="Teixiera M."/>
            <person name="Abouelleil A."/>
            <person name="Chapman S.B."/>
            <person name="Priest M."/>
            <person name="Young S.K."/>
            <person name="Wortman J."/>
            <person name="Nusbaum C."/>
            <person name="Birren B."/>
        </authorList>
    </citation>
    <scope>NUCLEOTIDE SEQUENCE [LARGE SCALE GENOMIC DNA]</scope>
    <source>
        <strain evidence="3 4">CBS 40295</strain>
    </source>
</reference>
<sequence>MTFIAPLAILLVSLGLASARQCQNLTIPLSISALNANFSISAPQDNIEVTDFILNLSQQGSNYTETVLSNYTDISDNYTIAATYCTPDAGAGSVLQILTHGIGFDRRYWDISFNNFNYSYVQTAVDQYNYSTLSHDRLGIGESSHGDPVNEIQAALEIAALKELTRLARNQQIQGIGDQFQSVVHVGHSFGSVQTYALARDEPNLSDGLILTGFSQNGTFLPFFQLGGNFVAVSSNQVLASQYVAGYLAAGNPSAVQANFFSPGQFDPDILSLAAQTGQPVTVGELLTIGGATYGNSTFQGPVLVVTGERDVPFCGGDCRATGDDSNNATIIDAVEEYFPNATVFEAFLVPSAGHGLNLEYSHNTTYQYIAQFLQTNGLKA</sequence>
<evidence type="ECO:0000313" key="4">
    <source>
        <dbReference type="Proteomes" id="UP000054302"/>
    </source>
</evidence>
<dbReference type="Gene3D" id="3.40.50.1820">
    <property type="entry name" value="alpha/beta hydrolase"/>
    <property type="match status" value="1"/>
</dbReference>
<dbReference type="InterPro" id="IPR029058">
    <property type="entry name" value="AB_hydrolase_fold"/>
</dbReference>
<dbReference type="OrthoDB" id="190201at2759"/>
<dbReference type="RefSeq" id="XP_016219973.1">
    <property type="nucleotide sequence ID" value="XM_016373062.1"/>
</dbReference>
<dbReference type="EMBL" id="KN847525">
    <property type="protein sequence ID" value="KIV88399.1"/>
    <property type="molecule type" value="Genomic_DNA"/>
</dbReference>
<dbReference type="AlphaFoldDB" id="A0A0D1Z3B7"/>
<evidence type="ECO:0000313" key="3">
    <source>
        <dbReference type="EMBL" id="KIV88399.1"/>
    </source>
</evidence>
<accession>A0A0D1Z3B7</accession>
<dbReference type="InterPro" id="IPR000073">
    <property type="entry name" value="AB_hydrolase_1"/>
</dbReference>
<dbReference type="Proteomes" id="UP000054302">
    <property type="component" value="Unassembled WGS sequence"/>
</dbReference>
<dbReference type="Pfam" id="PF12697">
    <property type="entry name" value="Abhydrolase_6"/>
    <property type="match status" value="1"/>
</dbReference>
<feature type="chain" id="PRO_5002247482" description="AB hydrolase-1 domain-containing protein" evidence="1">
    <location>
        <begin position="20"/>
        <end position="381"/>
    </location>
</feature>
<keyword evidence="1" id="KW-0732">Signal</keyword>
<feature type="signal peptide" evidence="1">
    <location>
        <begin position="1"/>
        <end position="19"/>
    </location>
</feature>
<protein>
    <recommendedName>
        <fullName evidence="2">AB hydrolase-1 domain-containing protein</fullName>
    </recommendedName>
</protein>